<keyword evidence="9" id="KW-0863">Zinc-finger</keyword>
<evidence type="ECO:0000256" key="4">
    <source>
        <dbReference type="ARBA" id="ARBA00022517"/>
    </source>
</evidence>
<evidence type="ECO:0000256" key="1">
    <source>
        <dbReference type="ARBA" id="ARBA00004604"/>
    </source>
</evidence>
<sequence>MLVLFETPAGYAFFKLLDEKKLQEADNLYESFQTPQGASKILKLKHFEKFLDTTEALAATTAAVEGKLCKKLKKVVKSLVSSDLQENLLVADAKLGNAIKDKLSIACVSNTNVHELMRCIRTQADSLLGGLPKKELTAMALGLAHSLSRYKLKFSPDKVDTMIVQAVSLLDDLDKELNNYMMRCREWYGWHFPELGKIVTDNVAFVKTIKTIGTRDKTSTSDLSEILPEDVEEKVKEAAEISMGTEISDDDIENILLLCDQVLEISNYRGILYDYLRSRMMAVAPNLTILMGELVGARLVAQAGSLLNLAKHPASTVQILGAEKALFRALKTKRDTPKYGLIYHSQLIGQASTKNKGKMARMLAAKASLATRVDALGEDSSIELGTDHRAKLEIKLRLLEEGNLRRLSGTSKAKAKLEKYHGKSEIHQYSAANDSTLPVKRKFDQVKTEPSDDTPQKKKFKIEDEEEAEVGTPSSEKKKKKKKNKQGLDTSVEVKSEPVEEADEDTTTPSKKKKKKNKRSRASKEKVEPPAAVLAVVPETAPSVCVAQPNVSLVQPDVAASHQMAPLSQPNIVLAQTTVPFTQSNMSLVQPNVPLAQPNLAMAQPTVPLVQSSITMAQPNVSLTQPNVPLTQSNVPLELIELQNFQISENMFKESESTTPENDFNENDEESFSLNDVITESSLFEQENEPTAMENEKNQTVLELFDLLTEEQKEREKEKMKDKTVNNQTKKKWTELDRLHYDLMENFKDVANISSVRSCRKKQSETPSPPNSKTSPNKLEDKKTSEKHNEDTDGNDSQPEVSKDSEISELDGSECSSVISEKEKQIKKIKKKKKKRPLTVNAQREKRRKKVLKRVEFPNVKTTVQDDTLKTLEKPENFSAKNSNTEMFLRPKVQTSLRETEAQASSKVESSLAESEDKSFKSPPTVQITQLKPKGKRSFKPSTPPVRRSLRSTATCNEDDKQALTSDTSSCDGESVDTETESKTEHEIEAETKTRTMIPKTRSKPHVPEKKLKSKFETDSSDTSDVEHKPQPEPLLYKKPGPKSKTRGLYFENVPIEQPSIVIDNEEVAKLILHFTKEKEVTAKSLDETIFNDTEYYFSGKSTCCKLCKKKKFTSRMMLTQHYKQIHTDLDIVPSSRLPKDVAKIARLKSVQNELEFLENVDLVESNCPVEDSGKRIYKPRSNVRQYACNFCVYNRATKFEPFLSHVSFHTGEYRYKCPVTNCQTSSNWKRFVNTHIKEKHGDNEIPIEVYKCLDKQMDLFGYLCKLCNYVQLLKSNIRKHFTLGHGNISDIEEHIMRIDMSNATPDKSVSTTNEEAASEESRFTDLEFPTFDIDDNVDSDDADSNSLVGSSVLNEIMQDFMKSNPGEVMNFLLDDDAFNREEGKGDESLAESGNKLETTREKDKPSASLDKSPVEDMDVDIPGKDDPNKSSTNQDESEPVEENAKKIKSQAIQDIVASIEDLANIEEPPPANLTDIKLIERTSDDNQSTNPPDLMPPVLEEVPPVLEIVKDKVQKRIETSKIEKISQDNDICKPTLSKEDKELPALTQDKEPPALTHYSDKAAVKNEMLKKLSENLSTAEDKPDAKLAETKAKKKLSETLAASPEVNTDAKEIESGTKSEREEKTVKAESKSIVVPDNVKSAIVSESKSATNIEINRSKESETTVKSFIEKDVPEDSKSTSGVERERSKEAGSASKDTDHSATDTPSSSKVSVPSTPSTDGPRTLKTIETPSTFTLETVPSKSSLASTPTTEIPSTCIPRVSTDPVLSPRRSTRKLNIEPQLRETLKKLEIKKEPDNPFGAIQYTDEERRKMWLDQMDRFYETENLYRPKEHLRKGLADLLERKRVFEQDNSGEQERHPEPVVPSEIPSHDHDYSTATAKITPLAVQVTHARKLPDRNCKLNIPLDADDEEQFEVASEYLPHLHSPSSGSDVSLVNPAEVFEMISKNQKTSIALKLASVLSATTEPQPDENPLNVDMFIDTAVWGNNPDTDPDPSPSVTYTIKIKAGMVSVSLSPCYQHIKYTCDVPQCAYTVTQLDDFYNHVHTLHEDTPWNGWCSHCPKKELCDETLLMAVAHLHVNHLINDFNITNDSVPSMLDFLKTTSFKPASVRSKRSSSSQSSSSGNVASSALSPNSVAGGHIEEPGTSSVRLRIRTDIFSKMKAERPECELQEENVTAEDEEEVPDFCPIISSVTSLKSSAAFSLDEPSVASFSIDNPLDSAQSPITVTVPTPDQLEHETILKRLPIPALDSNAFSRNKLIHLDNQFPLHLLRTKYPECLKQQLLPTMIGLGYKCSSDDCDYSTGDGRQFIFHVGTHTARYRVRKSRPGFKDMKNWDRCCYCGKRYTGNIPDLVTHIKQEHGHCVYQCAYCFYRAYTQVCVFWHQEYAHSDLPIRLYITSPLPEADLYGFPPVSHSSNLLKSTLSTYVHPYWCVDCEFSTYLLKTFLTHFSSQHAGLSWYGCGLCKNKSLTFNALLLHYKHIHRNALWHCAYCAQSCDTFEVMQVHVITQHAQLVPHCVIRCSKAGKELNHTQDDLMIITLSERALTSSELISLEVEDNNAVQVIDTTTSCSTANSATVTSTTTTGTTTTESSTHLPPSTSSTNTPTCTSLSSSEPPSTVSTTEAAAAPPTCSKPRTKRGDKLYRCGNSGCNFGAPDARQFKDHMMCCDHFRNQQGGSEALRLRCYHCERTFVNLTRLLEHVEKHGAPKYRCGLCSFQHPTLKAVSFHVKKAHSIKIELTQETYHRGKPDEFYVLFPKGVNNTSRLGAAPKVGFSLDDLDTLSKLNPTPSVALLCSSCGYRANTTLNLIRHLREGKHIVTKSDLTNDIPCLNTGDLMFNKMTNHALSSNLEPRQSLPEETNYEKIPKFVPINKRYVCTFCNPQYLSQDELIFKHHFSSLHSDETIYVCPHCPANMSSEPITIDKIGVHLKFHGGKLFKCSYCNFVHHARHLIDRHLGEMHGEAEPSWVVLRDVNDTAEFDDTRAPSIVHPGGDKATATTPVRKWKCNLCKMRYADVKAMRKHLLSHRFKHQFKCVLCEFSADESPPGERFEQHFKSEHPEFDTSRTVLALFSLIPPSSSKDSTGQGNGSKRLVASTPSDLYKLRSDQPITSIRGIELETAQRAHSNIAHTTVLETQDEMFGSHGEPAGSKQFQCPKCARFRTPDEAGFREHLYKENNYHRWSCNHCSHKCLRHKDMLKHHSTMHAQFPVSDSLAKLPENSLLQGWVNRVIDTQLAKMIVLAAKSAQAAPASSLLTANQVESATTDTTPAVLQERRGRPPKFGPGVGGLGDQKRGVEEIRTTKKGAKRKLPADLSTVPEDSQPQPQQQAHPVPSSSPQCEVIDIEDDSDEEGGSIVSERQTPTPSSVTSSPGGSAQKRAKFSILRGETTPSKQSPTRVVGANPLSKALFTPSPGGSSSDGRRDSGTWETENHHATPSASFTSRLYGSTAPALSNKRPLTGQEVTQATKRIKTVAPPPVAAPTSELMKKNEAIKSTLKPINPGIVCRDCGQKYRTIMGLKTHIRHVHYQPNLRKYFCQYCDLQLDADTKLTHFHASHPGLEPKVTGYDPYQKIQLTDKFWLKEYGICKYGYVDDPDVAEMLRTNSLPSDVPRKRRSKKVYREYPSEDEEGDLVGGSDEDVSPSKPRNERNITIAHDVNTSSKMMDEIVKNISQAPQPSPTQQPRVQMPQPPQLSPTQQPRVQMLPRVCLLGLEHCQGQPVQR</sequence>
<dbReference type="Pfam" id="PF01798">
    <property type="entry name" value="Nop"/>
    <property type="match status" value="1"/>
</dbReference>
<dbReference type="Gene3D" id="3.30.160.60">
    <property type="entry name" value="Classic Zinc Finger"/>
    <property type="match status" value="1"/>
</dbReference>
<feature type="compositionally biased region" description="Basic and acidic residues" evidence="10">
    <location>
        <begin position="980"/>
        <end position="994"/>
    </location>
</feature>
<dbReference type="SMART" id="SM00931">
    <property type="entry name" value="NOSIC"/>
    <property type="match status" value="1"/>
</dbReference>
<comment type="function">
    <text evidence="6">Required for the biogenesis of box C/D snoRNAs such as U3, U8 and U14 snoRNAs. Part of the small subunit (SSU) processome, first precursor of the small eukaryotic ribosomal subunit. During the assembly of the SSU processome in the nucleolus, many ribosome biogenesis factors, an RNA chaperone and ribosomal proteins associate with the nascent pre-rRNA and work in concert to generate RNA folding, modifications, rearrangements and cleavage as well as targeted degradation of pre-ribosomal RNA by the RNA exosome. Core component of box C/D small nucleolar ribonucleoprotein (snoRNP) complexes that function in methylation of multiple sites on ribosomal RNAs (rRNAs) and messenger RNAs (mRNAs).</text>
</comment>
<dbReference type="EMBL" id="HBUF01311872">
    <property type="protein sequence ID" value="CAG6693329.1"/>
    <property type="molecule type" value="Transcribed_RNA"/>
</dbReference>
<feature type="compositionally biased region" description="Basic residues" evidence="10">
    <location>
        <begin position="827"/>
        <end position="837"/>
    </location>
</feature>
<dbReference type="GO" id="GO:0031428">
    <property type="term" value="C:box C/D methylation guide snoRNP complex"/>
    <property type="evidence" value="ECO:0007669"/>
    <property type="project" value="InterPro"/>
</dbReference>
<feature type="region of interest" description="Disordered" evidence="10">
    <location>
        <begin position="758"/>
        <end position="1041"/>
    </location>
</feature>
<feature type="region of interest" description="Disordered" evidence="10">
    <location>
        <begin position="3258"/>
        <end position="3439"/>
    </location>
</feature>
<feature type="compositionally biased region" description="Basic and acidic residues" evidence="10">
    <location>
        <begin position="778"/>
        <end position="791"/>
    </location>
</feature>
<comment type="similarity">
    <text evidence="2">Belongs to the NOP5/NOP56 family.</text>
</comment>
<feature type="compositionally biased region" description="Basic and acidic residues" evidence="10">
    <location>
        <begin position="1657"/>
        <end position="1703"/>
    </location>
</feature>
<dbReference type="EMBL" id="HBUF01311875">
    <property type="protein sequence ID" value="CAG6693335.1"/>
    <property type="molecule type" value="Transcribed_RNA"/>
</dbReference>
<evidence type="ECO:0000259" key="11">
    <source>
        <dbReference type="PROSITE" id="PS50157"/>
    </source>
</evidence>
<evidence type="ECO:0000256" key="2">
    <source>
        <dbReference type="ARBA" id="ARBA00009211"/>
    </source>
</evidence>
<dbReference type="PANTHER" id="PTHR10894">
    <property type="entry name" value="NUCLEOLAR PROTEIN 5 NUCLEOLAR PROTEIN NOP5 NOP58"/>
    <property type="match status" value="1"/>
</dbReference>
<feature type="region of interest" description="Disordered" evidence="10">
    <location>
        <begin position="1383"/>
        <end position="1448"/>
    </location>
</feature>
<dbReference type="GO" id="GO:0032040">
    <property type="term" value="C:small-subunit processome"/>
    <property type="evidence" value="ECO:0007669"/>
    <property type="project" value="InterPro"/>
</dbReference>
<feature type="compositionally biased region" description="Basic and acidic residues" evidence="10">
    <location>
        <begin position="867"/>
        <end position="876"/>
    </location>
</feature>
<dbReference type="PROSITE" id="PS50157">
    <property type="entry name" value="ZINC_FINGER_C2H2_2"/>
    <property type="match status" value="2"/>
</dbReference>
<feature type="compositionally biased region" description="Basic residues" evidence="10">
    <location>
        <begin position="510"/>
        <end position="521"/>
    </location>
</feature>
<reference evidence="13" key="1">
    <citation type="submission" date="2021-05" db="EMBL/GenBank/DDBJ databases">
        <authorList>
            <person name="Alioto T."/>
            <person name="Alioto T."/>
            <person name="Gomez Garrido J."/>
        </authorList>
    </citation>
    <scope>NUCLEOTIDE SEQUENCE</scope>
</reference>
<dbReference type="PANTHER" id="PTHR10894:SF1">
    <property type="entry name" value="NUCLEOLAR PROTEIN 58"/>
    <property type="match status" value="1"/>
</dbReference>
<feature type="compositionally biased region" description="Basic and acidic residues" evidence="10">
    <location>
        <begin position="3417"/>
        <end position="3431"/>
    </location>
</feature>
<dbReference type="InterPro" id="IPR002687">
    <property type="entry name" value="Nop_dom"/>
</dbReference>
<dbReference type="FunFam" id="1.10.287.4070:FF:000001">
    <property type="entry name" value="Probable Nucleolar protein 58"/>
    <property type="match status" value="1"/>
</dbReference>
<feature type="compositionally biased region" description="Acidic residues" evidence="10">
    <location>
        <begin position="3622"/>
        <end position="3637"/>
    </location>
</feature>
<feature type="compositionally biased region" description="Basic and acidic residues" evidence="10">
    <location>
        <begin position="1006"/>
        <end position="1018"/>
    </location>
</feature>
<comment type="subunit">
    <text evidence="7">Core component of box C/D small nucleolar ribonucleoprotein (snoRNP) particles; the core proteins SNU13, NOP56, NOP58 and FBL or FBLL1 assemble stepwise onto the snoRNA. Interacts with NOLC1/Nopp140. Interacts with NOPCHAP1, NUFIP1, RUVBL1 and RUVBL2; NOPCHAP1 bridges the association of NOP58 with RUVBL1:RUVBL2 and NUFIP1. Interacts with PIH1D1. Part of the small subunit (SSU) processome, composed of more than 70 proteins and the RNA chaperone small nucleolar RNA (snoRNA) U3.</text>
</comment>
<feature type="compositionally biased region" description="Basic and acidic residues" evidence="10">
    <location>
        <begin position="443"/>
        <end position="456"/>
    </location>
</feature>
<feature type="region of interest" description="Disordered" evidence="10">
    <location>
        <begin position="2110"/>
        <end position="2143"/>
    </location>
</feature>
<feature type="compositionally biased region" description="Low complexity" evidence="10">
    <location>
        <begin position="3351"/>
        <end position="3372"/>
    </location>
</feature>
<dbReference type="PROSITE" id="PS51358">
    <property type="entry name" value="NOP"/>
    <property type="match status" value="1"/>
</dbReference>
<dbReference type="PROSITE" id="PS00028">
    <property type="entry name" value="ZINC_FINGER_C2H2_1"/>
    <property type="match status" value="4"/>
</dbReference>
<feature type="compositionally biased region" description="Low complexity" evidence="10">
    <location>
        <begin position="3316"/>
        <end position="3339"/>
    </location>
</feature>
<dbReference type="Pfam" id="PF08156">
    <property type="entry name" value="NOP5NT"/>
    <property type="match status" value="1"/>
</dbReference>
<feature type="domain" description="C2H2-type" evidence="11">
    <location>
        <begin position="3501"/>
        <end position="3524"/>
    </location>
</feature>
<dbReference type="InterPro" id="IPR012976">
    <property type="entry name" value="NOSIC"/>
</dbReference>
<dbReference type="Gene3D" id="1.10.246.90">
    <property type="entry name" value="Nop domain"/>
    <property type="match status" value="1"/>
</dbReference>
<feature type="region of interest" description="Disordered" evidence="10">
    <location>
        <begin position="3670"/>
        <end position="3696"/>
    </location>
</feature>
<dbReference type="InterPro" id="IPR045056">
    <property type="entry name" value="Nop56/Nop58"/>
</dbReference>
<dbReference type="SMART" id="SM00355">
    <property type="entry name" value="ZnF_C2H2"/>
    <property type="match status" value="23"/>
</dbReference>
<keyword evidence="4" id="KW-0690">Ribosome biogenesis</keyword>
<evidence type="ECO:0000313" key="13">
    <source>
        <dbReference type="EMBL" id="CAG6693329.1"/>
    </source>
</evidence>
<organism evidence="13">
    <name type="scientific">Cacopsylla melanoneura</name>
    <dbReference type="NCBI Taxonomy" id="428564"/>
    <lineage>
        <taxon>Eukaryota</taxon>
        <taxon>Metazoa</taxon>
        <taxon>Ecdysozoa</taxon>
        <taxon>Arthropoda</taxon>
        <taxon>Hexapoda</taxon>
        <taxon>Insecta</taxon>
        <taxon>Pterygota</taxon>
        <taxon>Neoptera</taxon>
        <taxon>Paraneoptera</taxon>
        <taxon>Hemiptera</taxon>
        <taxon>Sternorrhyncha</taxon>
        <taxon>Psylloidea</taxon>
        <taxon>Psyllidae</taxon>
        <taxon>Psyllinae</taxon>
        <taxon>Cacopsylla</taxon>
    </lineage>
</organism>
<feature type="compositionally biased region" description="Basic and acidic residues" evidence="10">
    <location>
        <begin position="1848"/>
        <end position="1861"/>
    </location>
</feature>
<feature type="region of interest" description="Disordered" evidence="10">
    <location>
        <begin position="443"/>
        <end position="530"/>
    </location>
</feature>
<protein>
    <recommendedName>
        <fullName evidence="3">Nucleolar protein 58</fullName>
    </recommendedName>
    <alternativeName>
        <fullName evidence="8">Nucleolar protein 5</fullName>
    </alternativeName>
</protein>
<feature type="compositionally biased region" description="Low complexity" evidence="10">
    <location>
        <begin position="3670"/>
        <end position="3684"/>
    </location>
</feature>
<feature type="domain" description="C2H2-type" evidence="11">
    <location>
        <begin position="2682"/>
        <end position="2709"/>
    </location>
</feature>
<feature type="domain" description="Nop" evidence="12">
    <location>
        <begin position="283"/>
        <end position="401"/>
    </location>
</feature>
<feature type="compositionally biased region" description="Polar residues" evidence="10">
    <location>
        <begin position="963"/>
        <end position="972"/>
    </location>
</feature>
<feature type="compositionally biased region" description="Polar residues" evidence="10">
    <location>
        <begin position="1728"/>
        <end position="1755"/>
    </location>
</feature>
<accession>A0A8D8TUR6</accession>
<feature type="compositionally biased region" description="Low complexity" evidence="10">
    <location>
        <begin position="2575"/>
        <end position="2622"/>
    </location>
</feature>
<feature type="region of interest" description="Disordered" evidence="10">
    <location>
        <begin position="1848"/>
        <end position="1868"/>
    </location>
</feature>
<dbReference type="InterPro" id="IPR013087">
    <property type="entry name" value="Znf_C2H2_type"/>
</dbReference>
<dbReference type="InterPro" id="IPR042239">
    <property type="entry name" value="Nop_C"/>
</dbReference>
<feature type="compositionally biased region" description="Low complexity" evidence="10">
    <location>
        <begin position="1706"/>
        <end position="1720"/>
    </location>
</feature>
<dbReference type="GO" id="GO:0030515">
    <property type="term" value="F:snoRNA binding"/>
    <property type="evidence" value="ECO:0007669"/>
    <property type="project" value="InterPro"/>
</dbReference>
<keyword evidence="5" id="KW-0539">Nucleus</keyword>
<dbReference type="SUPFAM" id="SSF89124">
    <property type="entry name" value="Nop domain"/>
    <property type="match status" value="1"/>
</dbReference>
<evidence type="ECO:0000256" key="6">
    <source>
        <dbReference type="ARBA" id="ARBA00060303"/>
    </source>
</evidence>
<feature type="region of interest" description="Disordered" evidence="10">
    <location>
        <begin position="2575"/>
        <end position="2636"/>
    </location>
</feature>
<feature type="compositionally biased region" description="Basic and acidic residues" evidence="10">
    <location>
        <begin position="3289"/>
        <end position="3299"/>
    </location>
</feature>
<evidence type="ECO:0000256" key="7">
    <source>
        <dbReference type="ARBA" id="ARBA00063404"/>
    </source>
</evidence>
<name>A0A8D8TUR6_9HEMI</name>
<feature type="compositionally biased region" description="Basic and acidic residues" evidence="10">
    <location>
        <begin position="1609"/>
        <end position="1631"/>
    </location>
</feature>
<feature type="region of interest" description="Disordered" evidence="10">
    <location>
        <begin position="1575"/>
        <end position="1771"/>
    </location>
</feature>
<keyword evidence="9" id="KW-0479">Metal-binding</keyword>
<evidence type="ECO:0000256" key="8">
    <source>
        <dbReference type="ARBA" id="ARBA00082313"/>
    </source>
</evidence>
<feature type="compositionally biased region" description="Polar residues" evidence="10">
    <location>
        <begin position="1303"/>
        <end position="1314"/>
    </location>
</feature>
<dbReference type="GO" id="GO:0008270">
    <property type="term" value="F:zinc ion binding"/>
    <property type="evidence" value="ECO:0007669"/>
    <property type="project" value="UniProtKB-KW"/>
</dbReference>
<dbReference type="FunFam" id="1.10.246.90:FF:000004">
    <property type="entry name" value="Nucleolar protein 58"/>
    <property type="match status" value="1"/>
</dbReference>
<feature type="region of interest" description="Disordered" evidence="10">
    <location>
        <begin position="1303"/>
        <end position="1322"/>
    </location>
</feature>
<dbReference type="GO" id="GO:0042254">
    <property type="term" value="P:ribosome biogenesis"/>
    <property type="evidence" value="ECO:0007669"/>
    <property type="project" value="UniProtKB-KW"/>
</dbReference>
<evidence type="ECO:0000256" key="10">
    <source>
        <dbReference type="SAM" id="MobiDB-lite"/>
    </source>
</evidence>
<feature type="compositionally biased region" description="Basic and acidic residues" evidence="10">
    <location>
        <begin position="1575"/>
        <end position="1598"/>
    </location>
</feature>
<dbReference type="InterPro" id="IPR012974">
    <property type="entry name" value="NOP58/56_N"/>
</dbReference>
<dbReference type="InterPro" id="IPR036070">
    <property type="entry name" value="Nop_dom_sf"/>
</dbReference>
<feature type="region of interest" description="Disordered" evidence="10">
    <location>
        <begin position="1534"/>
        <end position="1563"/>
    </location>
</feature>
<dbReference type="Gene3D" id="1.10.287.4070">
    <property type="match status" value="1"/>
</dbReference>
<feature type="compositionally biased region" description="Acidic residues" evidence="10">
    <location>
        <begin position="3340"/>
        <end position="3350"/>
    </location>
</feature>
<feature type="compositionally biased region" description="Polar residues" evidence="10">
    <location>
        <begin position="3258"/>
        <end position="3268"/>
    </location>
</feature>
<evidence type="ECO:0000256" key="9">
    <source>
        <dbReference type="PROSITE-ProRule" id="PRU00042"/>
    </source>
</evidence>
<evidence type="ECO:0000259" key="12">
    <source>
        <dbReference type="PROSITE" id="PS51358"/>
    </source>
</evidence>
<evidence type="ECO:0000256" key="3">
    <source>
        <dbReference type="ARBA" id="ARBA00020379"/>
    </source>
</evidence>
<feature type="compositionally biased region" description="Low complexity" evidence="10">
    <location>
        <begin position="2115"/>
        <end position="2132"/>
    </location>
</feature>
<keyword evidence="9" id="KW-0862">Zinc</keyword>
<proteinExistence type="inferred from homology"/>
<feature type="compositionally biased region" description="Polar residues" evidence="10">
    <location>
        <begin position="1645"/>
        <end position="1656"/>
    </location>
</feature>
<comment type="subcellular location">
    <subcellularLocation>
        <location evidence="1">Nucleus</location>
        <location evidence="1">Nucleolus</location>
    </subcellularLocation>
</comment>
<feature type="compositionally biased region" description="Polar residues" evidence="10">
    <location>
        <begin position="893"/>
        <end position="913"/>
    </location>
</feature>
<evidence type="ECO:0000256" key="5">
    <source>
        <dbReference type="ARBA" id="ARBA00023242"/>
    </source>
</evidence>
<feature type="region of interest" description="Disordered" evidence="10">
    <location>
        <begin position="3604"/>
        <end position="3647"/>
    </location>
</feature>